<dbReference type="Pfam" id="PF01794">
    <property type="entry name" value="Ferric_reduct"/>
    <property type="match status" value="1"/>
</dbReference>
<dbReference type="Gene3D" id="2.40.30.10">
    <property type="entry name" value="Translation factors"/>
    <property type="match status" value="1"/>
</dbReference>
<dbReference type="PANTHER" id="PTHR47354">
    <property type="entry name" value="NADH OXIDOREDUCTASE HCR"/>
    <property type="match status" value="1"/>
</dbReference>
<evidence type="ECO:0000256" key="7">
    <source>
        <dbReference type="ARBA" id="ARBA00022827"/>
    </source>
</evidence>
<dbReference type="InterPro" id="IPR013130">
    <property type="entry name" value="Fe3_Rdtase_TM_dom"/>
</dbReference>
<evidence type="ECO:0000256" key="6">
    <source>
        <dbReference type="ARBA" id="ARBA00022723"/>
    </source>
</evidence>
<keyword evidence="8 14" id="KW-1133">Transmembrane helix</keyword>
<comment type="subcellular location">
    <subcellularLocation>
        <location evidence="2">Membrane</location>
        <topology evidence="2">Multi-pass membrane protein</topology>
    </subcellularLocation>
</comment>
<feature type="transmembrane region" description="Helical" evidence="14">
    <location>
        <begin position="161"/>
        <end position="180"/>
    </location>
</feature>
<evidence type="ECO:0000256" key="1">
    <source>
        <dbReference type="ARBA" id="ARBA00001974"/>
    </source>
</evidence>
<dbReference type="PROSITE" id="PS51384">
    <property type="entry name" value="FAD_FR"/>
    <property type="match status" value="1"/>
</dbReference>
<keyword evidence="7" id="KW-0274">FAD</keyword>
<feature type="region of interest" description="Disordered" evidence="13">
    <location>
        <begin position="1"/>
        <end position="39"/>
    </location>
</feature>
<evidence type="ECO:0000256" key="2">
    <source>
        <dbReference type="ARBA" id="ARBA00004141"/>
    </source>
</evidence>
<gene>
    <name evidence="16" type="ORF">J2853_007816</name>
</gene>
<organism evidence="16 17">
    <name type="scientific">Streptosporangium lutulentum</name>
    <dbReference type="NCBI Taxonomy" id="1461250"/>
    <lineage>
        <taxon>Bacteria</taxon>
        <taxon>Bacillati</taxon>
        <taxon>Actinomycetota</taxon>
        <taxon>Actinomycetes</taxon>
        <taxon>Streptosporangiales</taxon>
        <taxon>Streptosporangiaceae</taxon>
        <taxon>Streptosporangium</taxon>
    </lineage>
</organism>
<evidence type="ECO:0000256" key="10">
    <source>
        <dbReference type="ARBA" id="ARBA00023004"/>
    </source>
</evidence>
<evidence type="ECO:0000259" key="15">
    <source>
        <dbReference type="PROSITE" id="PS51384"/>
    </source>
</evidence>
<evidence type="ECO:0000256" key="12">
    <source>
        <dbReference type="ARBA" id="ARBA00023136"/>
    </source>
</evidence>
<dbReference type="Proteomes" id="UP001225356">
    <property type="component" value="Unassembled WGS sequence"/>
</dbReference>
<feature type="transmembrane region" description="Helical" evidence="14">
    <location>
        <begin position="224"/>
        <end position="243"/>
    </location>
</feature>
<evidence type="ECO:0000256" key="5">
    <source>
        <dbReference type="ARBA" id="ARBA00022714"/>
    </source>
</evidence>
<keyword evidence="10" id="KW-0408">Iron</keyword>
<keyword evidence="4 14" id="KW-0812">Transmembrane</keyword>
<dbReference type="EMBL" id="JAUSQU010000001">
    <property type="protein sequence ID" value="MDP9848605.1"/>
    <property type="molecule type" value="Genomic_DNA"/>
</dbReference>
<feature type="transmembrane region" description="Helical" evidence="14">
    <location>
        <begin position="47"/>
        <end position="67"/>
    </location>
</feature>
<dbReference type="InterPro" id="IPR017938">
    <property type="entry name" value="Riboflavin_synthase-like_b-brl"/>
</dbReference>
<evidence type="ECO:0000256" key="11">
    <source>
        <dbReference type="ARBA" id="ARBA00023014"/>
    </source>
</evidence>
<dbReference type="InterPro" id="IPR001433">
    <property type="entry name" value="OxRdtase_FAD/NAD-bd"/>
</dbReference>
<sequence length="476" mass="52005">MSGAAPSSGTRPRTRARTRTRTRTPTRTRPRRGAPERPSVRRANPDLVLVLLYAGAAVATATCWADVTSVSGLAGWLAWVGRLTGLLAGYACAVLLGLVSRIPALDRGVGTDRLARWHATVGRFTIVLSVTHMLFATAAHVARSGTGALEATVGLILDGPAILEATVGLLLLVGVAIVSVRQVRRRMRYETWHYLHFVTYGAVFLAFAHQLTGPDFVDSLVMSALWQALYVSVPALLIWYRFLTPLRRALRHRLRVAEIRRESPAVVSVYLTGDHLDELGAEPGQFFRWRFLAPGMWWTANPYSLSAPATSRFLRITVKGVGDHSRALARLRPGTRVWAEGPYGALTAARSRRPQALLVGGGVGITPLRALFETLPGQVTLVYMARRDEELILRGELDDIAVMRNAKIHYTVDELSGSSGGRSVPLTGRALRTLIPGLAVHDVYLCGPTGMTTAARHALRRAGVPNRRIHVESFDF</sequence>
<comment type="cofactor">
    <cofactor evidence="1">
        <name>FAD</name>
        <dbReference type="ChEBI" id="CHEBI:57692"/>
    </cofactor>
</comment>
<evidence type="ECO:0000256" key="4">
    <source>
        <dbReference type="ARBA" id="ARBA00022692"/>
    </source>
</evidence>
<keyword evidence="12 14" id="KW-0472">Membrane</keyword>
<comment type="caution">
    <text evidence="16">The sequence shown here is derived from an EMBL/GenBank/DDBJ whole genome shotgun (WGS) entry which is preliminary data.</text>
</comment>
<feature type="transmembrane region" description="Helical" evidence="14">
    <location>
        <begin position="120"/>
        <end position="141"/>
    </location>
</feature>
<feature type="transmembrane region" description="Helical" evidence="14">
    <location>
        <begin position="79"/>
        <end position="99"/>
    </location>
</feature>
<keyword evidence="3" id="KW-0285">Flavoprotein</keyword>
<feature type="transmembrane region" description="Helical" evidence="14">
    <location>
        <begin position="192"/>
        <end position="212"/>
    </location>
</feature>
<evidence type="ECO:0000256" key="9">
    <source>
        <dbReference type="ARBA" id="ARBA00023002"/>
    </source>
</evidence>
<keyword evidence="11" id="KW-0411">Iron-sulfur</keyword>
<keyword evidence="5" id="KW-0001">2Fe-2S</keyword>
<dbReference type="SUPFAM" id="SSF52343">
    <property type="entry name" value="Ferredoxin reductase-like, C-terminal NADP-linked domain"/>
    <property type="match status" value="1"/>
</dbReference>
<dbReference type="RefSeq" id="WP_307566022.1">
    <property type="nucleotide sequence ID" value="NZ_JAUSQU010000001.1"/>
</dbReference>
<dbReference type="Pfam" id="PF00175">
    <property type="entry name" value="NAD_binding_1"/>
    <property type="match status" value="1"/>
</dbReference>
<dbReference type="InterPro" id="IPR039261">
    <property type="entry name" value="FNR_nucleotide-bd"/>
</dbReference>
<evidence type="ECO:0000256" key="13">
    <source>
        <dbReference type="SAM" id="MobiDB-lite"/>
    </source>
</evidence>
<keyword evidence="17" id="KW-1185">Reference proteome</keyword>
<dbReference type="CDD" id="cd06198">
    <property type="entry name" value="FNR_like_3"/>
    <property type="match status" value="1"/>
</dbReference>
<evidence type="ECO:0000256" key="8">
    <source>
        <dbReference type="ARBA" id="ARBA00022989"/>
    </source>
</evidence>
<accession>A0ABT9QPB7</accession>
<keyword evidence="6" id="KW-0479">Metal-binding</keyword>
<protein>
    <submittedName>
        <fullName evidence="16">Ferric reductase</fullName>
    </submittedName>
</protein>
<dbReference type="SUPFAM" id="SSF63380">
    <property type="entry name" value="Riboflavin synthase domain-like"/>
    <property type="match status" value="1"/>
</dbReference>
<evidence type="ECO:0000256" key="14">
    <source>
        <dbReference type="SAM" id="Phobius"/>
    </source>
</evidence>
<dbReference type="InterPro" id="IPR017927">
    <property type="entry name" value="FAD-bd_FR_type"/>
</dbReference>
<dbReference type="PANTHER" id="PTHR47354:SF8">
    <property type="entry name" value="1,2-PHENYLACETYL-COA EPOXIDASE, SUBUNIT E"/>
    <property type="match status" value="1"/>
</dbReference>
<evidence type="ECO:0000256" key="3">
    <source>
        <dbReference type="ARBA" id="ARBA00022630"/>
    </source>
</evidence>
<dbReference type="PRINTS" id="PR00409">
    <property type="entry name" value="PHDIOXRDTASE"/>
</dbReference>
<reference evidence="16 17" key="1">
    <citation type="submission" date="2023-07" db="EMBL/GenBank/DDBJ databases">
        <title>Sequencing the genomes of 1000 actinobacteria strains.</title>
        <authorList>
            <person name="Klenk H.-P."/>
        </authorList>
    </citation>
    <scope>NUCLEOTIDE SEQUENCE [LARGE SCALE GENOMIC DNA]</scope>
    <source>
        <strain evidence="16 17">DSM 46740</strain>
    </source>
</reference>
<evidence type="ECO:0000313" key="17">
    <source>
        <dbReference type="Proteomes" id="UP001225356"/>
    </source>
</evidence>
<name>A0ABT9QPB7_9ACTN</name>
<proteinExistence type="predicted"/>
<evidence type="ECO:0000313" key="16">
    <source>
        <dbReference type="EMBL" id="MDP9848605.1"/>
    </source>
</evidence>
<feature type="domain" description="FAD-binding FR-type" evidence="15">
    <location>
        <begin position="249"/>
        <end position="349"/>
    </location>
</feature>
<dbReference type="Gene3D" id="3.40.50.80">
    <property type="entry name" value="Nucleotide-binding domain of ferredoxin-NADP reductase (FNR) module"/>
    <property type="match status" value="1"/>
</dbReference>
<dbReference type="InterPro" id="IPR050415">
    <property type="entry name" value="MRET"/>
</dbReference>
<keyword evidence="9" id="KW-0560">Oxidoreductase</keyword>
<feature type="compositionally biased region" description="Basic residues" evidence="13">
    <location>
        <begin position="12"/>
        <end position="32"/>
    </location>
</feature>